<protein>
    <submittedName>
        <fullName evidence="1">Uncharacterized protein LOC109678307</fullName>
    </submittedName>
</protein>
<gene>
    <name evidence="1" type="primary">LOC109678307</name>
</gene>
<dbReference type="RefSeq" id="XP_020009503.1">
    <property type="nucleotide sequence ID" value="XM_020153914.1"/>
</dbReference>
<proteinExistence type="predicted"/>
<reference evidence="1" key="1">
    <citation type="submission" date="2025-08" db="UniProtKB">
        <authorList>
            <consortium name="RefSeq"/>
        </authorList>
    </citation>
    <scope>IDENTIFICATION</scope>
    <source>
        <tissue evidence="1">Leukocyte</tissue>
    </source>
</reference>
<evidence type="ECO:0000313" key="1">
    <source>
        <dbReference type="RefSeq" id="XP_020009503.1"/>
    </source>
</evidence>
<dbReference type="InterPro" id="IPR023578">
    <property type="entry name" value="Ras_GEF_dom_sf"/>
</dbReference>
<dbReference type="KEGG" id="ccan:109678307"/>
<dbReference type="AlphaFoldDB" id="A0A8B7TPM5"/>
<sequence length="255" mass="29273">MPGSEVEVRTFLLLDHWEMEAKNLATAPILALQPNPELEPNSSGAPEVELPPVEMPGYKSGPFGEHLRPQFLDMELDLIRENPTILASPHDLVNHHFILMESIETPPVSLQEESCHNEIPEADNLGNLTDQIWTALLYGNTIFVYHFQGNYGCFTTTEHVLDILYTWDISSILGRWLYQYWENFDNSAEFPCLTLTTYMQLQMSGIQEECEAQLFLVHWEYRVPSGAVYEATLRKTSEMLTLPYTQRNAERSSFL</sequence>
<dbReference type="SUPFAM" id="SSF48366">
    <property type="entry name" value="Ras GEF"/>
    <property type="match status" value="1"/>
</dbReference>
<name>A0A8B7TPM5_CASCN</name>
<organism evidence="1">
    <name type="scientific">Castor canadensis</name>
    <name type="common">American beaver</name>
    <dbReference type="NCBI Taxonomy" id="51338"/>
    <lineage>
        <taxon>Eukaryota</taxon>
        <taxon>Metazoa</taxon>
        <taxon>Chordata</taxon>
        <taxon>Craniata</taxon>
        <taxon>Vertebrata</taxon>
        <taxon>Euteleostomi</taxon>
        <taxon>Mammalia</taxon>
        <taxon>Eutheria</taxon>
        <taxon>Euarchontoglires</taxon>
        <taxon>Glires</taxon>
        <taxon>Rodentia</taxon>
        <taxon>Castorimorpha</taxon>
        <taxon>Castoridae</taxon>
        <taxon>Castor</taxon>
    </lineage>
</organism>
<accession>A0A8B7TPM5</accession>